<dbReference type="InterPro" id="IPR036864">
    <property type="entry name" value="Zn2-C6_fun-type_DNA-bd_sf"/>
</dbReference>
<reference evidence="3 4" key="1">
    <citation type="journal article" date="2012" name="BMC Genomics">
        <title>Tools to kill: Genome of one of the most destructive plant pathogenic fungi Macrophomina phaseolina.</title>
        <authorList>
            <person name="Islam M.S."/>
            <person name="Haque M.S."/>
            <person name="Islam M.M."/>
            <person name="Emdad E.M."/>
            <person name="Halim A."/>
            <person name="Hossen Q.M.M."/>
            <person name="Hossain M.Z."/>
            <person name="Ahmed B."/>
            <person name="Rahim S."/>
            <person name="Rahman M.S."/>
            <person name="Alam M.M."/>
            <person name="Hou S."/>
            <person name="Wan X."/>
            <person name="Saito J.A."/>
            <person name="Alam M."/>
        </authorList>
    </citation>
    <scope>NUCLEOTIDE SEQUENCE [LARGE SCALE GENOMIC DNA]</scope>
    <source>
        <strain evidence="3 4">MS6</strain>
    </source>
</reference>
<feature type="compositionally biased region" description="Low complexity" evidence="2">
    <location>
        <begin position="250"/>
        <end position="281"/>
    </location>
</feature>
<dbReference type="GO" id="GO:0008270">
    <property type="term" value="F:zinc ion binding"/>
    <property type="evidence" value="ECO:0007669"/>
    <property type="project" value="InterPro"/>
</dbReference>
<dbReference type="AlphaFoldDB" id="K2R7R7"/>
<dbReference type="CDD" id="cd00067">
    <property type="entry name" value="GAL4"/>
    <property type="match status" value="1"/>
</dbReference>
<dbReference type="Gene3D" id="4.10.240.10">
    <property type="entry name" value="Zn(2)-C6 fungal-type DNA-binding domain"/>
    <property type="match status" value="1"/>
</dbReference>
<dbReference type="GO" id="GO:0000981">
    <property type="term" value="F:DNA-binding transcription factor activity, RNA polymerase II-specific"/>
    <property type="evidence" value="ECO:0007669"/>
    <property type="project" value="InterPro"/>
</dbReference>
<dbReference type="SUPFAM" id="SSF57701">
    <property type="entry name" value="Zn2/Cys6 DNA-binding domain"/>
    <property type="match status" value="1"/>
</dbReference>
<dbReference type="InParanoid" id="K2R7R7"/>
<proteinExistence type="predicted"/>
<dbReference type="HOGENOM" id="CLU_045553_0_0_1"/>
<evidence type="ECO:0000313" key="4">
    <source>
        <dbReference type="Proteomes" id="UP000007129"/>
    </source>
</evidence>
<dbReference type="OrthoDB" id="5069333at2759"/>
<feature type="region of interest" description="Disordered" evidence="2">
    <location>
        <begin position="230"/>
        <end position="281"/>
    </location>
</feature>
<gene>
    <name evidence="3" type="ORF">MPH_12497</name>
</gene>
<dbReference type="VEuPathDB" id="FungiDB:MPH_12497"/>
<sequence>MAPAADSPSPSNDILERQWERMRKSCDACQDAKVKCSQQKPFCRRCERHCIPPASSPNYAVGGAASPFNVDLFGDLSLFPTRDYDIAPLPPPPTTSSSSASSSTPTASILLGPAGSIGLESVSNSASDHAISSIAPAGCTGDCYGAVLQQLQYFHSRLPETTRPGIDTILLAERDMRSNQERVMACAACAANRSVLLLLAVVAERIVQMLDQIFETKSLLDAERAASSARSARRGWRNNSASSPFNVGGRSPSAASSSSSSSSSRVDSQHQQQQQQQQQQQRSADYYACPLPLQVGSVKVNRDSKDLCLKQLLQLRLTRLAAVLRDLQQASTVRPGDILYFSGELLLSDSLQRLEFLRGQVQVWD</sequence>
<evidence type="ECO:0008006" key="5">
    <source>
        <dbReference type="Google" id="ProtNLM"/>
    </source>
</evidence>
<organism evidence="3 4">
    <name type="scientific">Macrophomina phaseolina (strain MS6)</name>
    <name type="common">Charcoal rot fungus</name>
    <dbReference type="NCBI Taxonomy" id="1126212"/>
    <lineage>
        <taxon>Eukaryota</taxon>
        <taxon>Fungi</taxon>
        <taxon>Dikarya</taxon>
        <taxon>Ascomycota</taxon>
        <taxon>Pezizomycotina</taxon>
        <taxon>Dothideomycetes</taxon>
        <taxon>Dothideomycetes incertae sedis</taxon>
        <taxon>Botryosphaeriales</taxon>
        <taxon>Botryosphaeriaceae</taxon>
        <taxon>Macrophomina</taxon>
    </lineage>
</organism>
<evidence type="ECO:0000256" key="1">
    <source>
        <dbReference type="ARBA" id="ARBA00023242"/>
    </source>
</evidence>
<dbReference type="InterPro" id="IPR001138">
    <property type="entry name" value="Zn2Cys6_DnaBD"/>
</dbReference>
<protein>
    <recommendedName>
        <fullName evidence="5">Zn(2)-C6 fungal-type domain-containing protein</fullName>
    </recommendedName>
</protein>
<keyword evidence="1" id="KW-0539">Nucleus</keyword>
<dbReference type="STRING" id="1126212.K2R7R7"/>
<dbReference type="EMBL" id="AHHD01000518">
    <property type="protein sequence ID" value="EKG10398.1"/>
    <property type="molecule type" value="Genomic_DNA"/>
</dbReference>
<comment type="caution">
    <text evidence="3">The sequence shown here is derived from an EMBL/GenBank/DDBJ whole genome shotgun (WGS) entry which is preliminary data.</text>
</comment>
<accession>K2R7R7</accession>
<dbReference type="eggNOG" id="ENOG502SQBU">
    <property type="taxonomic scope" value="Eukaryota"/>
</dbReference>
<name>K2R7R7_MACPH</name>
<evidence type="ECO:0000313" key="3">
    <source>
        <dbReference type="EMBL" id="EKG10398.1"/>
    </source>
</evidence>
<evidence type="ECO:0000256" key="2">
    <source>
        <dbReference type="SAM" id="MobiDB-lite"/>
    </source>
</evidence>
<dbReference type="Proteomes" id="UP000007129">
    <property type="component" value="Unassembled WGS sequence"/>
</dbReference>